<name>A6DH83_9BACT</name>
<comment type="caution">
    <text evidence="2">The sequence shown here is derived from an EMBL/GenBank/DDBJ whole genome shotgun (WGS) entry which is preliminary data.</text>
</comment>
<dbReference type="RefSeq" id="WP_007277268.1">
    <property type="nucleotide sequence ID" value="NZ_ABCK01000003.1"/>
</dbReference>
<reference evidence="2 3" key="1">
    <citation type="journal article" date="2010" name="J. Bacteriol.">
        <title>Genome sequence of Lentisphaera araneosa HTCC2155T, the type species of the order Lentisphaerales in the phylum Lentisphaerae.</title>
        <authorList>
            <person name="Thrash J.C."/>
            <person name="Cho J.C."/>
            <person name="Vergin K.L."/>
            <person name="Morris R.M."/>
            <person name="Giovannoni S.J."/>
        </authorList>
    </citation>
    <scope>NUCLEOTIDE SEQUENCE [LARGE SCALE GENOMIC DNA]</scope>
    <source>
        <strain evidence="2 3">HTCC2155</strain>
    </source>
</reference>
<dbReference type="PANTHER" id="PTHR11102">
    <property type="entry name" value="SEL-1-LIKE PROTEIN"/>
    <property type="match status" value="1"/>
</dbReference>
<keyword evidence="1" id="KW-0732">Signal</keyword>
<feature type="signal peptide" evidence="1">
    <location>
        <begin position="1"/>
        <end position="19"/>
    </location>
</feature>
<dbReference type="SMART" id="SM00671">
    <property type="entry name" value="SEL1"/>
    <property type="match status" value="5"/>
</dbReference>
<dbReference type="Gene3D" id="1.25.40.10">
    <property type="entry name" value="Tetratricopeptide repeat domain"/>
    <property type="match status" value="3"/>
</dbReference>
<dbReference type="SUPFAM" id="SSF81901">
    <property type="entry name" value="HCP-like"/>
    <property type="match status" value="2"/>
</dbReference>
<gene>
    <name evidence="2" type="ORF">LNTAR_14157</name>
</gene>
<dbReference type="Proteomes" id="UP000004947">
    <property type="component" value="Unassembled WGS sequence"/>
</dbReference>
<organism evidence="2 3">
    <name type="scientific">Lentisphaera araneosa HTCC2155</name>
    <dbReference type="NCBI Taxonomy" id="313628"/>
    <lineage>
        <taxon>Bacteria</taxon>
        <taxon>Pseudomonadati</taxon>
        <taxon>Lentisphaerota</taxon>
        <taxon>Lentisphaeria</taxon>
        <taxon>Lentisphaerales</taxon>
        <taxon>Lentisphaeraceae</taxon>
        <taxon>Lentisphaera</taxon>
    </lineage>
</organism>
<dbReference type="STRING" id="313628.LNTAR_14157"/>
<protein>
    <submittedName>
        <fullName evidence="2">Uncharacterized protein</fullName>
    </submittedName>
</protein>
<evidence type="ECO:0000313" key="2">
    <source>
        <dbReference type="EMBL" id="EDM28966.1"/>
    </source>
</evidence>
<proteinExistence type="predicted"/>
<keyword evidence="3" id="KW-1185">Reference proteome</keyword>
<sequence>MNKKILAFLCLLLSLSAYSQSFDSESLKKSAEKGDEFSQFLLGLLYKNGQGVEQSFVNAAEQFMAAASQGNGAACHELGKFYEAGYAYRQSYEKAAEWYRRGIVFGEKRCVYSLAKLLTESRVEKKAKEDSDKMFEQAWDHFEERAKNDEVEANYFLGKMSFNGWGTLRSPHEALKYFKLGADAFDGASLYECARFYLKGIIVESNAKKGIDYLELAEENYSVEAIKMKLRLAQVGDKYLFLLPSREQQMLIEKKLADRGVSEFQYSYSMRLKKYNMKKFRLSGLSYLKSAADQQWIPAEYELGQILLFGKYAVDQDVQRGQRYIESAADGGHAKSKRLMHELRKHSGKK</sequence>
<dbReference type="eggNOG" id="COG0790">
    <property type="taxonomic scope" value="Bacteria"/>
</dbReference>
<evidence type="ECO:0000313" key="3">
    <source>
        <dbReference type="Proteomes" id="UP000004947"/>
    </source>
</evidence>
<dbReference type="AlphaFoldDB" id="A6DH83"/>
<dbReference type="Pfam" id="PF08238">
    <property type="entry name" value="Sel1"/>
    <property type="match status" value="5"/>
</dbReference>
<accession>A6DH83</accession>
<dbReference type="InterPro" id="IPR011990">
    <property type="entry name" value="TPR-like_helical_dom_sf"/>
</dbReference>
<feature type="chain" id="PRO_5002694367" evidence="1">
    <location>
        <begin position="20"/>
        <end position="350"/>
    </location>
</feature>
<dbReference type="EMBL" id="ABCK01000003">
    <property type="protein sequence ID" value="EDM28966.1"/>
    <property type="molecule type" value="Genomic_DNA"/>
</dbReference>
<dbReference type="PANTHER" id="PTHR11102:SF160">
    <property type="entry name" value="ERAD-ASSOCIATED E3 UBIQUITIN-PROTEIN LIGASE COMPONENT HRD3"/>
    <property type="match status" value="1"/>
</dbReference>
<dbReference type="InterPro" id="IPR050767">
    <property type="entry name" value="Sel1_AlgK"/>
</dbReference>
<dbReference type="InterPro" id="IPR006597">
    <property type="entry name" value="Sel1-like"/>
</dbReference>
<evidence type="ECO:0000256" key="1">
    <source>
        <dbReference type="SAM" id="SignalP"/>
    </source>
</evidence>
<dbReference type="OrthoDB" id="8587079at2"/>